<evidence type="ECO:0000313" key="5">
    <source>
        <dbReference type="EMBL" id="ACA60111.1"/>
    </source>
</evidence>
<dbReference type="RefSeq" id="WP_012302692.1">
    <property type="nucleotide sequence ID" value="NC_010424.1"/>
</dbReference>
<proteinExistence type="predicted"/>
<dbReference type="GO" id="GO:0046872">
    <property type="term" value="F:metal ion binding"/>
    <property type="evidence" value="ECO:0007669"/>
    <property type="project" value="UniProtKB-KW"/>
</dbReference>
<dbReference type="PANTHER" id="PTHR43193">
    <property type="match status" value="1"/>
</dbReference>
<protein>
    <submittedName>
        <fullName evidence="5">4Fe-4S ferredoxin, iron-sulfur binding domain protein</fullName>
    </submittedName>
</protein>
<dbReference type="eggNOG" id="COG1146">
    <property type="taxonomic scope" value="Bacteria"/>
</dbReference>
<keyword evidence="3" id="KW-0411">Iron-sulfur</keyword>
<keyword evidence="1" id="KW-0479">Metal-binding</keyword>
<sequence length="80" mass="8677">MGSVTFREERCKGCGLCVQFCPKKIIVLGSHFNSLGFHPAMVANGAQCTGCAVCAWMCPDLVIEVAKVQRPTARRESIAF</sequence>
<evidence type="ECO:0000259" key="4">
    <source>
        <dbReference type="PROSITE" id="PS51379"/>
    </source>
</evidence>
<dbReference type="Pfam" id="PF12838">
    <property type="entry name" value="Fer4_7"/>
    <property type="match status" value="1"/>
</dbReference>
<gene>
    <name evidence="5" type="ordered locus">Daud_1609</name>
</gene>
<keyword evidence="2" id="KW-0408">Iron</keyword>
<dbReference type="KEGG" id="dau:Daud_1609"/>
<dbReference type="PROSITE" id="PS51379">
    <property type="entry name" value="4FE4S_FER_2"/>
    <property type="match status" value="2"/>
</dbReference>
<name>B1I550_DESAP</name>
<reference evidence="5 6" key="2">
    <citation type="journal article" date="2008" name="Science">
        <title>Environmental genomics reveals a single-species ecosystem deep within Earth.</title>
        <authorList>
            <person name="Chivian D."/>
            <person name="Brodie E.L."/>
            <person name="Alm E.J."/>
            <person name="Culley D.E."/>
            <person name="Dehal P.S."/>
            <person name="Desantis T.Z."/>
            <person name="Gihring T.M."/>
            <person name="Lapidus A."/>
            <person name="Lin L.H."/>
            <person name="Lowry S.R."/>
            <person name="Moser D.P."/>
            <person name="Richardson P.M."/>
            <person name="Southam G."/>
            <person name="Wanger G."/>
            <person name="Pratt L.M."/>
            <person name="Andersen G.L."/>
            <person name="Hazen T.C."/>
            <person name="Brockman F.J."/>
            <person name="Arkin A.P."/>
            <person name="Onstott T.C."/>
        </authorList>
    </citation>
    <scope>NUCLEOTIDE SEQUENCE [LARGE SCALE GENOMIC DNA]</scope>
    <source>
        <strain evidence="5 6">MP104C</strain>
    </source>
</reference>
<evidence type="ECO:0000256" key="1">
    <source>
        <dbReference type="ARBA" id="ARBA00022723"/>
    </source>
</evidence>
<dbReference type="InterPro" id="IPR017896">
    <property type="entry name" value="4Fe4S_Fe-S-bd"/>
</dbReference>
<dbReference type="STRING" id="477974.Daud_1609"/>
<dbReference type="EMBL" id="CP000860">
    <property type="protein sequence ID" value="ACA60111.1"/>
    <property type="molecule type" value="Genomic_DNA"/>
</dbReference>
<evidence type="ECO:0000256" key="3">
    <source>
        <dbReference type="ARBA" id="ARBA00023014"/>
    </source>
</evidence>
<dbReference type="SUPFAM" id="SSF54862">
    <property type="entry name" value="4Fe-4S ferredoxins"/>
    <property type="match status" value="1"/>
</dbReference>
<organism evidence="5 6">
    <name type="scientific">Desulforudis audaxviator (strain MP104C)</name>
    <dbReference type="NCBI Taxonomy" id="477974"/>
    <lineage>
        <taxon>Bacteria</taxon>
        <taxon>Bacillati</taxon>
        <taxon>Bacillota</taxon>
        <taxon>Clostridia</taxon>
        <taxon>Thermoanaerobacterales</taxon>
        <taxon>Candidatus Desulforudaceae</taxon>
        <taxon>Candidatus Desulforudis</taxon>
    </lineage>
</organism>
<dbReference type="OrthoDB" id="9804603at2"/>
<dbReference type="InterPro" id="IPR017900">
    <property type="entry name" value="4Fe4S_Fe_S_CS"/>
</dbReference>
<dbReference type="GO" id="GO:0051536">
    <property type="term" value="F:iron-sulfur cluster binding"/>
    <property type="evidence" value="ECO:0007669"/>
    <property type="project" value="UniProtKB-KW"/>
</dbReference>
<feature type="domain" description="4Fe-4S ferredoxin-type" evidence="4">
    <location>
        <begin position="2"/>
        <end position="31"/>
    </location>
</feature>
<dbReference type="PROSITE" id="PS00198">
    <property type="entry name" value="4FE4S_FER_1"/>
    <property type="match status" value="2"/>
</dbReference>
<keyword evidence="6" id="KW-1185">Reference proteome</keyword>
<dbReference type="Proteomes" id="UP000008544">
    <property type="component" value="Chromosome"/>
</dbReference>
<dbReference type="HOGENOM" id="CLU_139698_5_3_9"/>
<reference evidence="6" key="1">
    <citation type="submission" date="2007-10" db="EMBL/GenBank/DDBJ databases">
        <title>Complete sequence of chromosome of Desulforudis audaxviator MP104C.</title>
        <authorList>
            <person name="Copeland A."/>
            <person name="Lucas S."/>
            <person name="Lapidus A."/>
            <person name="Barry K."/>
            <person name="Glavina del Rio T."/>
            <person name="Dalin E."/>
            <person name="Tice H."/>
            <person name="Bruce D."/>
            <person name="Pitluck S."/>
            <person name="Lowry S.R."/>
            <person name="Larimer F."/>
            <person name="Land M.L."/>
            <person name="Hauser L."/>
            <person name="Kyrpides N."/>
            <person name="Ivanova N.N."/>
            <person name="Richardson P."/>
        </authorList>
    </citation>
    <scope>NUCLEOTIDE SEQUENCE [LARGE SCALE GENOMIC DNA]</scope>
    <source>
        <strain evidence="6">MP104C</strain>
    </source>
</reference>
<dbReference type="InterPro" id="IPR052977">
    <property type="entry name" value="Polyferredoxin-like_ET"/>
</dbReference>
<feature type="domain" description="4Fe-4S ferredoxin-type" evidence="4">
    <location>
        <begin position="39"/>
        <end position="68"/>
    </location>
</feature>
<dbReference type="PANTHER" id="PTHR43193:SF2">
    <property type="entry name" value="POLYFERREDOXIN PROTEIN FWDF"/>
    <property type="match status" value="1"/>
</dbReference>
<evidence type="ECO:0000256" key="2">
    <source>
        <dbReference type="ARBA" id="ARBA00023004"/>
    </source>
</evidence>
<dbReference type="Gene3D" id="3.30.70.20">
    <property type="match status" value="1"/>
</dbReference>
<evidence type="ECO:0000313" key="6">
    <source>
        <dbReference type="Proteomes" id="UP000008544"/>
    </source>
</evidence>
<accession>B1I550</accession>
<dbReference type="AlphaFoldDB" id="B1I550"/>